<comment type="caution">
    <text evidence="2">The sequence shown here is derived from an EMBL/GenBank/DDBJ whole genome shotgun (WGS) entry which is preliminary data.</text>
</comment>
<protein>
    <submittedName>
        <fullName evidence="2">Cupin domain-containing protein</fullName>
    </submittedName>
</protein>
<evidence type="ECO:0000313" key="3">
    <source>
        <dbReference type="Proteomes" id="UP001154420"/>
    </source>
</evidence>
<dbReference type="InterPro" id="IPR013096">
    <property type="entry name" value="Cupin_2"/>
</dbReference>
<reference evidence="2" key="1">
    <citation type="submission" date="2018-09" db="EMBL/GenBank/DDBJ databases">
        <title>Murine metabolic-syndrome-specific gut microbial biobank.</title>
        <authorList>
            <person name="Liu C."/>
        </authorList>
    </citation>
    <scope>NUCLEOTIDE SEQUENCE</scope>
    <source>
        <strain evidence="2">D42-62</strain>
    </source>
</reference>
<feature type="domain" description="Cupin type-2" evidence="1">
    <location>
        <begin position="5"/>
        <end position="59"/>
    </location>
</feature>
<evidence type="ECO:0000259" key="1">
    <source>
        <dbReference type="Pfam" id="PF07883"/>
    </source>
</evidence>
<sequence length="78" mass="8859">MEGIRFEPDCNTSIPHFHSEMEILYVLSGRIAIIGSGYNYVLEAEDFIVLNPYEHHELYAEMGCHTISGYISYGVFPA</sequence>
<dbReference type="Gene3D" id="2.60.120.10">
    <property type="entry name" value="Jelly Rolls"/>
    <property type="match status" value="1"/>
</dbReference>
<dbReference type="AlphaFoldDB" id="A0A9X5BFH8"/>
<dbReference type="OrthoDB" id="9776971at2"/>
<dbReference type="RefSeq" id="WP_160559399.1">
    <property type="nucleotide sequence ID" value="NZ_QZDT01000007.1"/>
</dbReference>
<accession>A0A9X5BFH8</accession>
<proteinExistence type="predicted"/>
<dbReference type="InterPro" id="IPR014710">
    <property type="entry name" value="RmlC-like_jellyroll"/>
</dbReference>
<dbReference type="EMBL" id="QZDT01000007">
    <property type="protein sequence ID" value="NBJ92302.1"/>
    <property type="molecule type" value="Genomic_DNA"/>
</dbReference>
<dbReference type="Proteomes" id="UP001154420">
    <property type="component" value="Unassembled WGS sequence"/>
</dbReference>
<gene>
    <name evidence="2" type="ORF">D5281_06755</name>
</gene>
<name>A0A9X5BFH8_9FIRM</name>
<dbReference type="SUPFAM" id="SSF51182">
    <property type="entry name" value="RmlC-like cupins"/>
    <property type="match status" value="1"/>
</dbReference>
<dbReference type="InterPro" id="IPR011051">
    <property type="entry name" value="RmlC_Cupin_sf"/>
</dbReference>
<dbReference type="Pfam" id="PF07883">
    <property type="entry name" value="Cupin_2"/>
    <property type="match status" value="1"/>
</dbReference>
<evidence type="ECO:0000313" key="2">
    <source>
        <dbReference type="EMBL" id="NBJ92302.1"/>
    </source>
</evidence>
<keyword evidence="3" id="KW-1185">Reference proteome</keyword>
<organism evidence="2 3">
    <name type="scientific">Parablautia muri</name>
    <dbReference type="NCBI Taxonomy" id="2320879"/>
    <lineage>
        <taxon>Bacteria</taxon>
        <taxon>Bacillati</taxon>
        <taxon>Bacillota</taxon>
        <taxon>Clostridia</taxon>
        <taxon>Lachnospirales</taxon>
        <taxon>Lachnospiraceae</taxon>
        <taxon>Parablautia</taxon>
    </lineage>
</organism>